<keyword evidence="1" id="KW-1133">Transmembrane helix</keyword>
<organism evidence="2">
    <name type="scientific">marine sediment metagenome</name>
    <dbReference type="NCBI Taxonomy" id="412755"/>
    <lineage>
        <taxon>unclassified sequences</taxon>
        <taxon>metagenomes</taxon>
        <taxon>ecological metagenomes</taxon>
    </lineage>
</organism>
<proteinExistence type="predicted"/>
<keyword evidence="1" id="KW-0472">Membrane</keyword>
<sequence length="173" mass="18668">MTNMARNIRERFAKYPRWVVWGIVGAIVIFLSGPIFVASIAIYKSIALGSPEHILEAILLSAVSVIGGGISGIVCYFTRGPLLRGYLGKYIYGIILMEAYLWPLTICIMVLDLLGSSQLPDGGDIPLPAFYIALHLYGIGLMSVVWLGMALVGVFKKTDKASFNGTGDKPPSG</sequence>
<feature type="transmembrane region" description="Helical" evidence="1">
    <location>
        <begin position="90"/>
        <end position="111"/>
    </location>
</feature>
<feature type="transmembrane region" description="Helical" evidence="1">
    <location>
        <begin position="131"/>
        <end position="155"/>
    </location>
</feature>
<accession>A0A0F9HUZ0</accession>
<dbReference type="EMBL" id="LAZR01023312">
    <property type="protein sequence ID" value="KKL78937.1"/>
    <property type="molecule type" value="Genomic_DNA"/>
</dbReference>
<gene>
    <name evidence="2" type="ORF">LCGC14_2019860</name>
</gene>
<keyword evidence="1" id="KW-0812">Transmembrane</keyword>
<name>A0A0F9HUZ0_9ZZZZ</name>
<evidence type="ECO:0000256" key="1">
    <source>
        <dbReference type="SAM" id="Phobius"/>
    </source>
</evidence>
<feature type="transmembrane region" description="Helical" evidence="1">
    <location>
        <begin position="54"/>
        <end position="78"/>
    </location>
</feature>
<comment type="caution">
    <text evidence="2">The sequence shown here is derived from an EMBL/GenBank/DDBJ whole genome shotgun (WGS) entry which is preliminary data.</text>
</comment>
<feature type="transmembrane region" description="Helical" evidence="1">
    <location>
        <begin position="20"/>
        <end position="42"/>
    </location>
</feature>
<evidence type="ECO:0000313" key="2">
    <source>
        <dbReference type="EMBL" id="KKL78937.1"/>
    </source>
</evidence>
<protein>
    <submittedName>
        <fullName evidence="2">Uncharacterized protein</fullName>
    </submittedName>
</protein>
<reference evidence="2" key="1">
    <citation type="journal article" date="2015" name="Nature">
        <title>Complex archaea that bridge the gap between prokaryotes and eukaryotes.</title>
        <authorList>
            <person name="Spang A."/>
            <person name="Saw J.H."/>
            <person name="Jorgensen S.L."/>
            <person name="Zaremba-Niedzwiedzka K."/>
            <person name="Martijn J."/>
            <person name="Lind A.E."/>
            <person name="van Eijk R."/>
            <person name="Schleper C."/>
            <person name="Guy L."/>
            <person name="Ettema T.J."/>
        </authorList>
    </citation>
    <scope>NUCLEOTIDE SEQUENCE</scope>
</reference>
<dbReference type="AlphaFoldDB" id="A0A0F9HUZ0"/>